<name>A0AAN4ZK61_9BILA</name>
<keyword evidence="2" id="KW-1185">Reference proteome</keyword>
<dbReference type="AlphaFoldDB" id="A0AAN4ZK61"/>
<sequence length="67" mass="7278">MDISVKTSTTPMPIMSRKGTNFCPSTGSTLSVSGNVVRFIIESCAARFRAAIFHSGSSMLISCFFFF</sequence>
<reference evidence="2" key="1">
    <citation type="submission" date="2022-10" db="EMBL/GenBank/DDBJ databases">
        <title>Genome assembly of Pristionchus species.</title>
        <authorList>
            <person name="Yoshida K."/>
            <person name="Sommer R.J."/>
        </authorList>
    </citation>
    <scope>NUCLEOTIDE SEQUENCE [LARGE SCALE GENOMIC DNA]</scope>
    <source>
        <strain evidence="2">RS5460</strain>
    </source>
</reference>
<evidence type="ECO:0000313" key="1">
    <source>
        <dbReference type="EMBL" id="GMR38505.1"/>
    </source>
</evidence>
<feature type="non-terminal residue" evidence="1">
    <location>
        <position position="67"/>
    </location>
</feature>
<dbReference type="Proteomes" id="UP001328107">
    <property type="component" value="Unassembled WGS sequence"/>
</dbReference>
<proteinExistence type="predicted"/>
<evidence type="ECO:0000313" key="2">
    <source>
        <dbReference type="Proteomes" id="UP001328107"/>
    </source>
</evidence>
<gene>
    <name evidence="1" type="ORF">PMAYCL1PPCAC_08700</name>
</gene>
<protein>
    <submittedName>
        <fullName evidence="1">Uncharacterized protein</fullName>
    </submittedName>
</protein>
<accession>A0AAN4ZK61</accession>
<dbReference type="EMBL" id="BTRK01000002">
    <property type="protein sequence ID" value="GMR38505.1"/>
    <property type="molecule type" value="Genomic_DNA"/>
</dbReference>
<comment type="caution">
    <text evidence="1">The sequence shown here is derived from an EMBL/GenBank/DDBJ whole genome shotgun (WGS) entry which is preliminary data.</text>
</comment>
<organism evidence="1 2">
    <name type="scientific">Pristionchus mayeri</name>
    <dbReference type="NCBI Taxonomy" id="1317129"/>
    <lineage>
        <taxon>Eukaryota</taxon>
        <taxon>Metazoa</taxon>
        <taxon>Ecdysozoa</taxon>
        <taxon>Nematoda</taxon>
        <taxon>Chromadorea</taxon>
        <taxon>Rhabditida</taxon>
        <taxon>Rhabditina</taxon>
        <taxon>Diplogasteromorpha</taxon>
        <taxon>Diplogasteroidea</taxon>
        <taxon>Neodiplogasteridae</taxon>
        <taxon>Pristionchus</taxon>
    </lineage>
</organism>